<organism evidence="2 3">
    <name type="scientific">Donghicola mangrovi</name>
    <dbReference type="NCBI Taxonomy" id="2729614"/>
    <lineage>
        <taxon>Bacteria</taxon>
        <taxon>Pseudomonadati</taxon>
        <taxon>Pseudomonadota</taxon>
        <taxon>Alphaproteobacteria</taxon>
        <taxon>Rhodobacterales</taxon>
        <taxon>Roseobacteraceae</taxon>
        <taxon>Donghicola</taxon>
    </lineage>
</organism>
<gene>
    <name evidence="2" type="ORF">HJ526_19130</name>
</gene>
<reference evidence="2 3" key="1">
    <citation type="submission" date="2020-04" db="EMBL/GenBank/DDBJ databases">
        <title>Donghicola sp., a member of the Rhodobacteraceae family isolated from mangrove forest in Thailand.</title>
        <authorList>
            <person name="Charoenyingcharoen P."/>
            <person name="Yukphan P."/>
        </authorList>
    </citation>
    <scope>NUCLEOTIDE SEQUENCE [LARGE SCALE GENOMIC DNA]</scope>
    <source>
        <strain evidence="2 3">C2-DW-16</strain>
    </source>
</reference>
<feature type="signal peptide" evidence="1">
    <location>
        <begin position="1"/>
        <end position="21"/>
    </location>
</feature>
<keyword evidence="1" id="KW-0732">Signal</keyword>
<dbReference type="EMBL" id="JABCJD010000020">
    <property type="protein sequence ID" value="NVO29538.1"/>
    <property type="molecule type" value="Genomic_DNA"/>
</dbReference>
<protein>
    <submittedName>
        <fullName evidence="2">Uncharacterized protein</fullName>
    </submittedName>
</protein>
<dbReference type="Proteomes" id="UP000523601">
    <property type="component" value="Unassembled WGS sequence"/>
</dbReference>
<evidence type="ECO:0000256" key="1">
    <source>
        <dbReference type="SAM" id="SignalP"/>
    </source>
</evidence>
<accession>A0ABX2PJD7</accession>
<comment type="caution">
    <text evidence="2">The sequence shown here is derived from an EMBL/GenBank/DDBJ whole genome shotgun (WGS) entry which is preliminary data.</text>
</comment>
<dbReference type="RefSeq" id="WP_176856229.1">
    <property type="nucleotide sequence ID" value="NZ_JABCJD010000020.1"/>
</dbReference>
<name>A0ABX2PJD7_9RHOB</name>
<keyword evidence="3" id="KW-1185">Reference proteome</keyword>
<feature type="chain" id="PRO_5047426276" evidence="1">
    <location>
        <begin position="22"/>
        <end position="254"/>
    </location>
</feature>
<sequence>MRKYAIFVVAFLALIATGSFALAEAPWERGQPKDMTALNAKMAQDAQQFIQKNGRAAFGVQPNDVVWDKKNLSEPVSNISAKELRNLMVGRYNIVMKGPETLEVRYLDDSNVFHGCYLNGHTPVEFKILAGFKTGVSGPGGIMLNAEFDKSYFKAHYGYPAVSSPKDGALDLWQWGRSKWVRTRTWVQEEIPAYAAERCKELPRTGKINALQNKRNAVEWSRAANKVTSAAVIFEHSSLKPLTAEMLYWAYPPK</sequence>
<evidence type="ECO:0000313" key="2">
    <source>
        <dbReference type="EMBL" id="NVO29538.1"/>
    </source>
</evidence>
<evidence type="ECO:0000313" key="3">
    <source>
        <dbReference type="Proteomes" id="UP000523601"/>
    </source>
</evidence>
<proteinExistence type="predicted"/>